<dbReference type="Gene3D" id="2.10.25.10">
    <property type="entry name" value="Laminin"/>
    <property type="match status" value="2"/>
</dbReference>
<feature type="domain" description="EGF-like" evidence="2">
    <location>
        <begin position="227"/>
        <end position="265"/>
    </location>
</feature>
<dbReference type="GO" id="GO:0005615">
    <property type="term" value="C:extracellular space"/>
    <property type="evidence" value="ECO:0007669"/>
    <property type="project" value="TreeGrafter"/>
</dbReference>
<proteinExistence type="predicted"/>
<dbReference type="CDD" id="cd00087">
    <property type="entry name" value="FReD"/>
    <property type="match status" value="1"/>
</dbReference>
<comment type="caution">
    <text evidence="4">The sequence shown here is derived from an EMBL/GenBank/DDBJ whole genome shotgun (WGS) entry which is preliminary data.</text>
</comment>
<dbReference type="PROSITE" id="PS01186">
    <property type="entry name" value="EGF_2"/>
    <property type="match status" value="1"/>
</dbReference>
<dbReference type="AlphaFoldDB" id="A0A2G8JTA2"/>
<feature type="domain" description="Fibrinogen C-terminal" evidence="3">
    <location>
        <begin position="1"/>
        <end position="132"/>
    </location>
</feature>
<organism evidence="4 5">
    <name type="scientific">Stichopus japonicus</name>
    <name type="common">Sea cucumber</name>
    <dbReference type="NCBI Taxonomy" id="307972"/>
    <lineage>
        <taxon>Eukaryota</taxon>
        <taxon>Metazoa</taxon>
        <taxon>Echinodermata</taxon>
        <taxon>Eleutherozoa</taxon>
        <taxon>Echinozoa</taxon>
        <taxon>Holothuroidea</taxon>
        <taxon>Aspidochirotacea</taxon>
        <taxon>Aspidochirotida</taxon>
        <taxon>Stichopodidae</taxon>
        <taxon>Apostichopus</taxon>
    </lineage>
</organism>
<dbReference type="SMART" id="SM00186">
    <property type="entry name" value="FBG"/>
    <property type="match status" value="2"/>
</dbReference>
<dbReference type="InterPro" id="IPR014716">
    <property type="entry name" value="Fibrinogen_a/b/g_C_1"/>
</dbReference>
<dbReference type="Pfam" id="PF01826">
    <property type="entry name" value="TIL"/>
    <property type="match status" value="1"/>
</dbReference>
<keyword evidence="1" id="KW-0245">EGF-like domain</keyword>
<evidence type="ECO:0000256" key="1">
    <source>
        <dbReference type="PROSITE-ProRule" id="PRU00076"/>
    </source>
</evidence>
<dbReference type="Pfam" id="PF12714">
    <property type="entry name" value="TILa"/>
    <property type="match status" value="1"/>
</dbReference>
<sequence>MALTDCRDVQSQCSTSNSSGVYIIKPDGFEEPFEVYCNNDVGGGGWTVIQRRESGDANFNRSWSQYKDGFGFLSTEFWLGNEKLSYLTNQADYELRVDIELSNGASFYTAYKGFRITDEWGQYKVTQIGAYEINPPGTPFTPCPTNMIYGPCSCKATCEDPNGQSGCNRDCLGTEGCTCPAGFLMQGSDCISASECGCFVAEANLVLPNGETSVNDDCTQQCSCNNNRLICENYRCSTNAVCDVKNEVRQCYCNEGYEGDGETCEALYTDCQDVYDAGHRQDGVYTIMPTGWPGSPFNVHCKMHSDGGWTVFQRRTDDSTSFYQNWAAYKNGFGNSRNLWLGNEKLHYLTNQADYKLRLDITTSGGTSLYSEFTEFQIESEDTNYKMNKLGSRTSPSGSAGYYLSYNKGKQFSTYDRDNDACGRFNCAEQHRNGWWHFDNYCYCYSYSYCYYFQYSSSCKSYCTYENLNGVYNGGNGEMIYSYYYNYV</sequence>
<dbReference type="Pfam" id="PF00147">
    <property type="entry name" value="Fibrinogen_C"/>
    <property type="match status" value="2"/>
</dbReference>
<dbReference type="InterPro" id="IPR050373">
    <property type="entry name" value="Fibrinogen_C-term_domain"/>
</dbReference>
<dbReference type="NCBIfam" id="NF040941">
    <property type="entry name" value="GGGWT_bact"/>
    <property type="match status" value="2"/>
</dbReference>
<dbReference type="Gene3D" id="3.90.215.10">
    <property type="entry name" value="Gamma Fibrinogen, chain A, domain 1"/>
    <property type="match status" value="2"/>
</dbReference>
<evidence type="ECO:0000313" key="5">
    <source>
        <dbReference type="Proteomes" id="UP000230750"/>
    </source>
</evidence>
<comment type="caution">
    <text evidence="1">Lacks conserved residue(s) required for the propagation of feature annotation.</text>
</comment>
<dbReference type="Proteomes" id="UP000230750">
    <property type="component" value="Unassembled WGS sequence"/>
</dbReference>
<dbReference type="SUPFAM" id="SSF57567">
    <property type="entry name" value="Serine protease inhibitors"/>
    <property type="match status" value="1"/>
</dbReference>
<accession>A0A2G8JTA2</accession>
<name>A0A2G8JTA2_STIJA</name>
<dbReference type="InterPro" id="IPR036084">
    <property type="entry name" value="Ser_inhib-like_sf"/>
</dbReference>
<dbReference type="InterPro" id="IPR000742">
    <property type="entry name" value="EGF"/>
</dbReference>
<reference evidence="4 5" key="1">
    <citation type="journal article" date="2017" name="PLoS Biol.">
        <title>The sea cucumber genome provides insights into morphological evolution and visceral regeneration.</title>
        <authorList>
            <person name="Zhang X."/>
            <person name="Sun L."/>
            <person name="Yuan J."/>
            <person name="Sun Y."/>
            <person name="Gao Y."/>
            <person name="Zhang L."/>
            <person name="Li S."/>
            <person name="Dai H."/>
            <person name="Hamel J.F."/>
            <person name="Liu C."/>
            <person name="Yu Y."/>
            <person name="Liu S."/>
            <person name="Lin W."/>
            <person name="Guo K."/>
            <person name="Jin S."/>
            <person name="Xu P."/>
            <person name="Storey K.B."/>
            <person name="Huan P."/>
            <person name="Zhang T."/>
            <person name="Zhou Y."/>
            <person name="Zhang J."/>
            <person name="Lin C."/>
            <person name="Li X."/>
            <person name="Xing L."/>
            <person name="Huo D."/>
            <person name="Sun M."/>
            <person name="Wang L."/>
            <person name="Mercier A."/>
            <person name="Li F."/>
            <person name="Yang H."/>
            <person name="Xiang J."/>
        </authorList>
    </citation>
    <scope>NUCLEOTIDE SEQUENCE [LARGE SCALE GENOMIC DNA]</scope>
    <source>
        <strain evidence="4">Shaxun</strain>
        <tissue evidence="4">Muscle</tissue>
    </source>
</reference>
<evidence type="ECO:0000313" key="4">
    <source>
        <dbReference type="EMBL" id="PIK38963.1"/>
    </source>
</evidence>
<dbReference type="InterPro" id="IPR036056">
    <property type="entry name" value="Fibrinogen-like_C"/>
</dbReference>
<protein>
    <submittedName>
        <fullName evidence="4">Fibrinogen-like protein</fullName>
    </submittedName>
</protein>
<dbReference type="PROSITE" id="PS51406">
    <property type="entry name" value="FIBRINOGEN_C_2"/>
    <property type="match status" value="2"/>
</dbReference>
<evidence type="ECO:0000259" key="3">
    <source>
        <dbReference type="PROSITE" id="PS51406"/>
    </source>
</evidence>
<dbReference type="SUPFAM" id="SSF56496">
    <property type="entry name" value="Fibrinogen C-terminal domain-like"/>
    <property type="match status" value="2"/>
</dbReference>
<dbReference type="OrthoDB" id="6145874at2759"/>
<dbReference type="InterPro" id="IPR002181">
    <property type="entry name" value="Fibrinogen_a/b/g_C_dom"/>
</dbReference>
<keyword evidence="5" id="KW-1185">Reference proteome</keyword>
<dbReference type="EMBL" id="MRZV01001295">
    <property type="protein sequence ID" value="PIK38963.1"/>
    <property type="molecule type" value="Genomic_DNA"/>
</dbReference>
<feature type="domain" description="Fibrinogen C-terminal" evidence="3">
    <location>
        <begin position="262"/>
        <end position="442"/>
    </location>
</feature>
<dbReference type="PANTHER" id="PTHR19143">
    <property type="entry name" value="FIBRINOGEN/TENASCIN/ANGIOPOEITIN"/>
    <property type="match status" value="1"/>
</dbReference>
<dbReference type="InterPro" id="IPR025615">
    <property type="entry name" value="TILa_dom"/>
</dbReference>
<dbReference type="PANTHER" id="PTHR19143:SF444">
    <property type="entry name" value="PROTEIN SCABROUS"/>
    <property type="match status" value="1"/>
</dbReference>
<dbReference type="PROSITE" id="PS50026">
    <property type="entry name" value="EGF_3"/>
    <property type="match status" value="1"/>
</dbReference>
<evidence type="ECO:0000259" key="2">
    <source>
        <dbReference type="PROSITE" id="PS50026"/>
    </source>
</evidence>
<gene>
    <name evidence="4" type="ORF">BSL78_24192</name>
</gene>
<dbReference type="InterPro" id="IPR002919">
    <property type="entry name" value="TIL_dom"/>
</dbReference>
<dbReference type="CDD" id="cd19941">
    <property type="entry name" value="TIL"/>
    <property type="match status" value="1"/>
</dbReference>